<feature type="transmembrane region" description="Helical" evidence="1">
    <location>
        <begin position="154"/>
        <end position="171"/>
    </location>
</feature>
<dbReference type="RefSeq" id="XP_016229113.1">
    <property type="nucleotide sequence ID" value="XM_016365464.1"/>
</dbReference>
<name>A0A0D1ZUE9_EXOME</name>
<dbReference type="OrthoDB" id="419711at2759"/>
<evidence type="ECO:0000256" key="1">
    <source>
        <dbReference type="SAM" id="Phobius"/>
    </source>
</evidence>
<dbReference type="GO" id="GO:0016020">
    <property type="term" value="C:membrane"/>
    <property type="evidence" value="ECO:0007669"/>
    <property type="project" value="TreeGrafter"/>
</dbReference>
<keyword evidence="1" id="KW-1133">Transmembrane helix</keyword>
<dbReference type="EMBL" id="KN847520">
    <property type="protein sequence ID" value="KIV97539.1"/>
    <property type="molecule type" value="Genomic_DNA"/>
</dbReference>
<dbReference type="AlphaFoldDB" id="A0A0D1ZUE9"/>
<dbReference type="Proteomes" id="UP000054302">
    <property type="component" value="Unassembled WGS sequence"/>
</dbReference>
<feature type="transmembrane region" description="Helical" evidence="1">
    <location>
        <begin position="75"/>
        <end position="95"/>
    </location>
</feature>
<feature type="transmembrane region" description="Helical" evidence="1">
    <location>
        <begin position="216"/>
        <end position="240"/>
    </location>
</feature>
<feature type="transmembrane region" description="Helical" evidence="1">
    <location>
        <begin position="178"/>
        <end position="196"/>
    </location>
</feature>
<reference evidence="2 3" key="1">
    <citation type="submission" date="2015-01" db="EMBL/GenBank/DDBJ databases">
        <title>The Genome Sequence of Exophiala mesophila CBS40295.</title>
        <authorList>
            <consortium name="The Broad Institute Genomics Platform"/>
            <person name="Cuomo C."/>
            <person name="de Hoog S."/>
            <person name="Gorbushina A."/>
            <person name="Stielow B."/>
            <person name="Teixiera M."/>
            <person name="Abouelleil A."/>
            <person name="Chapman S.B."/>
            <person name="Priest M."/>
            <person name="Young S.K."/>
            <person name="Wortman J."/>
            <person name="Nusbaum C."/>
            <person name="Birren B."/>
        </authorList>
    </citation>
    <scope>NUCLEOTIDE SEQUENCE [LARGE SCALE GENOMIC DNA]</scope>
    <source>
        <strain evidence="2 3">CBS 40295</strain>
    </source>
</reference>
<dbReference type="VEuPathDB" id="FungiDB:PV10_01278"/>
<keyword evidence="3" id="KW-1185">Reference proteome</keyword>
<proteinExistence type="predicted"/>
<organism evidence="2 3">
    <name type="scientific">Exophiala mesophila</name>
    <name type="common">Black yeast-like fungus</name>
    <dbReference type="NCBI Taxonomy" id="212818"/>
    <lineage>
        <taxon>Eukaryota</taxon>
        <taxon>Fungi</taxon>
        <taxon>Dikarya</taxon>
        <taxon>Ascomycota</taxon>
        <taxon>Pezizomycotina</taxon>
        <taxon>Eurotiomycetes</taxon>
        <taxon>Chaetothyriomycetidae</taxon>
        <taxon>Chaetothyriales</taxon>
        <taxon>Herpotrichiellaceae</taxon>
        <taxon>Exophiala</taxon>
    </lineage>
</organism>
<keyword evidence="1" id="KW-0472">Membrane</keyword>
<dbReference type="GeneID" id="27319123"/>
<evidence type="ECO:0000313" key="2">
    <source>
        <dbReference type="EMBL" id="KIV97539.1"/>
    </source>
</evidence>
<evidence type="ECO:0008006" key="4">
    <source>
        <dbReference type="Google" id="ProtNLM"/>
    </source>
</evidence>
<dbReference type="HOGENOM" id="CLU_062880_0_0_1"/>
<dbReference type="PANTHER" id="PTHR12242:SF1">
    <property type="entry name" value="MYND-TYPE DOMAIN-CONTAINING PROTEIN"/>
    <property type="match status" value="1"/>
</dbReference>
<dbReference type="STRING" id="212818.A0A0D1ZUE9"/>
<feature type="transmembrane region" description="Helical" evidence="1">
    <location>
        <begin position="115"/>
        <end position="134"/>
    </location>
</feature>
<protein>
    <recommendedName>
        <fullName evidence="4">FAR-17a/AIG1-like protein</fullName>
    </recommendedName>
</protein>
<dbReference type="OMA" id="HFYTYSF"/>
<sequence>MHLKPLSTLLDIPPSGFDPNHTFTTSWLLPPLLLSLIRLFIFLYCLATQLTHWIYYGVHGANTLSGREFSFFTVLTFWGILFYNLFAGMHTLVYALKGRSWLDGWPRVLQALHSFLYTTVVTFPFLVTIVYWAILYSGPWFPVEFNAWSNISRHALNALFALIEIVLPATNTPPFLHLVGLVIILLIYLALAYLTYATQGFYVYSFLNPDTGTGRVTGYCFGIFAAILVIFLVVWGVIWLRRRFTRSGKKSRKDVERRFSVDTDVEMSGAGGTRTQVK</sequence>
<accession>A0A0D1ZUE9</accession>
<gene>
    <name evidence="2" type="ORF">PV10_01278</name>
</gene>
<dbReference type="PANTHER" id="PTHR12242">
    <property type="entry name" value="OS02G0130600 PROTEIN-RELATED"/>
    <property type="match status" value="1"/>
</dbReference>
<feature type="transmembrane region" description="Helical" evidence="1">
    <location>
        <begin position="36"/>
        <end position="55"/>
    </location>
</feature>
<keyword evidence="1" id="KW-0812">Transmembrane</keyword>
<evidence type="ECO:0000313" key="3">
    <source>
        <dbReference type="Proteomes" id="UP000054302"/>
    </source>
</evidence>